<dbReference type="EMBL" id="JAXCGZ010007640">
    <property type="protein sequence ID" value="KAK7078867.1"/>
    <property type="molecule type" value="Genomic_DNA"/>
</dbReference>
<dbReference type="AlphaFoldDB" id="A0AAN8X6W7"/>
<protein>
    <submittedName>
        <fullName evidence="1">Uncharacterized protein</fullName>
    </submittedName>
</protein>
<name>A0AAN8X6W7_HALRR</name>
<comment type="caution">
    <text evidence="1">The sequence shown here is derived from an EMBL/GenBank/DDBJ whole genome shotgun (WGS) entry which is preliminary data.</text>
</comment>
<keyword evidence="2" id="KW-1185">Reference proteome</keyword>
<gene>
    <name evidence="1" type="ORF">SK128_016899</name>
</gene>
<organism evidence="1 2">
    <name type="scientific">Halocaridina rubra</name>
    <name type="common">Hawaiian red shrimp</name>
    <dbReference type="NCBI Taxonomy" id="373956"/>
    <lineage>
        <taxon>Eukaryota</taxon>
        <taxon>Metazoa</taxon>
        <taxon>Ecdysozoa</taxon>
        <taxon>Arthropoda</taxon>
        <taxon>Crustacea</taxon>
        <taxon>Multicrustacea</taxon>
        <taxon>Malacostraca</taxon>
        <taxon>Eumalacostraca</taxon>
        <taxon>Eucarida</taxon>
        <taxon>Decapoda</taxon>
        <taxon>Pleocyemata</taxon>
        <taxon>Caridea</taxon>
        <taxon>Atyoidea</taxon>
        <taxon>Atyidae</taxon>
        <taxon>Halocaridina</taxon>
    </lineage>
</organism>
<accession>A0AAN8X6W7</accession>
<evidence type="ECO:0000313" key="2">
    <source>
        <dbReference type="Proteomes" id="UP001381693"/>
    </source>
</evidence>
<evidence type="ECO:0000313" key="1">
    <source>
        <dbReference type="EMBL" id="KAK7078867.1"/>
    </source>
</evidence>
<dbReference type="Proteomes" id="UP001381693">
    <property type="component" value="Unassembled WGS sequence"/>
</dbReference>
<reference evidence="1 2" key="1">
    <citation type="submission" date="2023-11" db="EMBL/GenBank/DDBJ databases">
        <title>Halocaridina rubra genome assembly.</title>
        <authorList>
            <person name="Smith C."/>
        </authorList>
    </citation>
    <scope>NUCLEOTIDE SEQUENCE [LARGE SCALE GENOMIC DNA]</scope>
    <source>
        <strain evidence="1">EP-1</strain>
        <tissue evidence="1">Whole</tissue>
    </source>
</reference>
<sequence length="53" mass="6060">ESFGLWSPQAIEEKETVFSFQYLKKDTFNPSSQLELGPTQWAVRLWILGATPS</sequence>
<proteinExistence type="predicted"/>
<feature type="non-terminal residue" evidence="1">
    <location>
        <position position="1"/>
    </location>
</feature>